<feature type="transmembrane region" description="Helical" evidence="1">
    <location>
        <begin position="103"/>
        <end position="123"/>
    </location>
</feature>
<dbReference type="eggNOG" id="ENOG5031BCD">
    <property type="taxonomic scope" value="Bacteria"/>
</dbReference>
<dbReference type="OrthoDB" id="9893520at2"/>
<dbReference type="KEGG" id="nha:Nham_3839"/>
<proteinExistence type="predicted"/>
<gene>
    <name evidence="2" type="ordered locus">Nham_3839</name>
</gene>
<keyword evidence="1" id="KW-0472">Membrane</keyword>
<keyword evidence="1" id="KW-1133">Transmembrane helix</keyword>
<sequence length="157" mass="17366">MTHNTWTTRLTLTADEQTFADVRDWLKEHDTGNIPPRRNDDALAKYLRLVLISNSEWDKVGVGIRLDRPHPLRLPWQQGYEGDAPPTPAAVREDRAAARRRQFAADCFALVMLLIVGASAVVARSVHNRHHPLSLSGYTASHDVTASPQAALAGVAK</sequence>
<keyword evidence="1" id="KW-0812">Transmembrane</keyword>
<dbReference type="Proteomes" id="UP000001953">
    <property type="component" value="Chromosome"/>
</dbReference>
<keyword evidence="3" id="KW-1185">Reference proteome</keyword>
<evidence type="ECO:0000313" key="2">
    <source>
        <dbReference type="EMBL" id="ABE64542.1"/>
    </source>
</evidence>
<evidence type="ECO:0000256" key="1">
    <source>
        <dbReference type="SAM" id="Phobius"/>
    </source>
</evidence>
<protein>
    <recommendedName>
        <fullName evidence="4">Transmembrane protein</fullName>
    </recommendedName>
</protein>
<reference evidence="2 3" key="1">
    <citation type="submission" date="2006-03" db="EMBL/GenBank/DDBJ databases">
        <title>Complete sequence of chromosome of Nitrobacter hamburgensis X14.</title>
        <authorList>
            <consortium name="US DOE Joint Genome Institute"/>
            <person name="Copeland A."/>
            <person name="Lucas S."/>
            <person name="Lapidus A."/>
            <person name="Barry K."/>
            <person name="Detter J.C."/>
            <person name="Glavina del Rio T."/>
            <person name="Hammon N."/>
            <person name="Israni S."/>
            <person name="Dalin E."/>
            <person name="Tice H."/>
            <person name="Pitluck S."/>
            <person name="Chain P."/>
            <person name="Malfatti S."/>
            <person name="Shin M."/>
            <person name="Vergez L."/>
            <person name="Schmutz J."/>
            <person name="Larimer F."/>
            <person name="Land M."/>
            <person name="Hauser L."/>
            <person name="Kyrpides N."/>
            <person name="Ivanova N."/>
            <person name="Ward B."/>
            <person name="Arp D."/>
            <person name="Klotz M."/>
            <person name="Stein L."/>
            <person name="O'Mullan G."/>
            <person name="Starkenburg S."/>
            <person name="Sayavedra L."/>
            <person name="Poret-Peterson A.T."/>
            <person name="Gentry M.E."/>
            <person name="Bruce D."/>
            <person name="Richardson P."/>
        </authorList>
    </citation>
    <scope>NUCLEOTIDE SEQUENCE [LARGE SCALE GENOMIC DNA]</scope>
    <source>
        <strain evidence="3">DSM 10229 / NCIMB 13809 / X14</strain>
    </source>
</reference>
<evidence type="ECO:0000313" key="3">
    <source>
        <dbReference type="Proteomes" id="UP000001953"/>
    </source>
</evidence>
<accession>Q1QGV5</accession>
<name>Q1QGV5_NITHX</name>
<organism evidence="2 3">
    <name type="scientific">Nitrobacter hamburgensis (strain DSM 10229 / NCIMB 13809 / X14)</name>
    <dbReference type="NCBI Taxonomy" id="323097"/>
    <lineage>
        <taxon>Bacteria</taxon>
        <taxon>Pseudomonadati</taxon>
        <taxon>Pseudomonadota</taxon>
        <taxon>Alphaproteobacteria</taxon>
        <taxon>Hyphomicrobiales</taxon>
        <taxon>Nitrobacteraceae</taxon>
        <taxon>Nitrobacter</taxon>
    </lineage>
</organism>
<dbReference type="HOGENOM" id="CLU_140847_0_0_5"/>
<evidence type="ECO:0008006" key="4">
    <source>
        <dbReference type="Google" id="ProtNLM"/>
    </source>
</evidence>
<dbReference type="RefSeq" id="WP_011512174.1">
    <property type="nucleotide sequence ID" value="NC_007964.1"/>
</dbReference>
<dbReference type="EMBL" id="CP000319">
    <property type="protein sequence ID" value="ABE64542.1"/>
    <property type="molecule type" value="Genomic_DNA"/>
</dbReference>
<dbReference type="AlphaFoldDB" id="Q1QGV5"/>